<feature type="region of interest" description="Disordered" evidence="1">
    <location>
        <begin position="34"/>
        <end position="55"/>
    </location>
</feature>
<dbReference type="EMBL" id="JAKIKT010000013">
    <property type="protein sequence ID" value="MCL2916306.1"/>
    <property type="molecule type" value="Genomic_DNA"/>
</dbReference>
<dbReference type="PANTHER" id="PTHR33525:SF6">
    <property type="entry name" value="HDOD DOMAIN-CONTAINING PROTEIN"/>
    <property type="match status" value="1"/>
</dbReference>
<evidence type="ECO:0000313" key="3">
    <source>
        <dbReference type="EMBL" id="MCL2916306.1"/>
    </source>
</evidence>
<dbReference type="InterPro" id="IPR003607">
    <property type="entry name" value="HD/PDEase_dom"/>
</dbReference>
<evidence type="ECO:0000256" key="1">
    <source>
        <dbReference type="SAM" id="MobiDB-lite"/>
    </source>
</evidence>
<dbReference type="CDD" id="cd00077">
    <property type="entry name" value="HDc"/>
    <property type="match status" value="1"/>
</dbReference>
<dbReference type="InterPro" id="IPR052340">
    <property type="entry name" value="RNase_Y/CdgJ"/>
</dbReference>
<comment type="caution">
    <text evidence="3">The sequence shown here is derived from an EMBL/GenBank/DDBJ whole genome shotgun (WGS) entry which is preliminary data.</text>
</comment>
<dbReference type="Gene3D" id="1.10.3210.10">
    <property type="entry name" value="Hypothetical protein af1432"/>
    <property type="match status" value="1"/>
</dbReference>
<accession>A0ABT0NEK9</accession>
<gene>
    <name evidence="3" type="ORF">L2725_21455</name>
</gene>
<evidence type="ECO:0000259" key="2">
    <source>
        <dbReference type="PROSITE" id="PS51833"/>
    </source>
</evidence>
<sequence>MFKKIIKSVFNLRDEHELKNENVFKSSERKVVEQQAKEAVRSQPQQAPSTSQTHAQTNHIDVTALFYSLLFQAGSEDSGGVANTLEKQVIEAVTEALASPQQIANNVLSLPSRLVELDNQLKHPDTDIEGILALLQQDPVLSVEVLKLCNSPAFRLSQKEISGLQQAVVQLGREQIRQMVASCMVKEMMDIKPIYFRRFGAQIWRHSQQVAWLAGQFADREQADDAFMIALVHDVGKIAIFKMLLDAFAQSEQGEQPCSSLFRQVMTARSLTLSAVLANCWHLPETITETLSQLAAVDGQPEEGISLVIWRANLVSELYMLNESGKLEPNVLTALQQRAGVTPEEFDALSVHLKQIQ</sequence>
<keyword evidence="4" id="KW-1185">Reference proteome</keyword>
<organism evidence="3 4">
    <name type="scientific">Shewanella corallii</name>
    <dbReference type="NCBI Taxonomy" id="560080"/>
    <lineage>
        <taxon>Bacteria</taxon>
        <taxon>Pseudomonadati</taxon>
        <taxon>Pseudomonadota</taxon>
        <taxon>Gammaproteobacteria</taxon>
        <taxon>Alteromonadales</taxon>
        <taxon>Shewanellaceae</taxon>
        <taxon>Shewanella</taxon>
    </lineage>
</organism>
<dbReference type="RefSeq" id="WP_249250856.1">
    <property type="nucleotide sequence ID" value="NZ_JAKIKT010000013.1"/>
</dbReference>
<dbReference type="Proteomes" id="UP001202831">
    <property type="component" value="Unassembled WGS sequence"/>
</dbReference>
<proteinExistence type="predicted"/>
<feature type="compositionally biased region" description="Low complexity" evidence="1">
    <location>
        <begin position="42"/>
        <end position="53"/>
    </location>
</feature>
<feature type="domain" description="HDOD" evidence="2">
    <location>
        <begin position="107"/>
        <end position="297"/>
    </location>
</feature>
<evidence type="ECO:0000313" key="4">
    <source>
        <dbReference type="Proteomes" id="UP001202831"/>
    </source>
</evidence>
<protein>
    <submittedName>
        <fullName evidence="3">HDOD domain-containing protein</fullName>
    </submittedName>
</protein>
<dbReference type="PROSITE" id="PS51833">
    <property type="entry name" value="HDOD"/>
    <property type="match status" value="1"/>
</dbReference>
<dbReference type="PANTHER" id="PTHR33525">
    <property type="match status" value="1"/>
</dbReference>
<dbReference type="Pfam" id="PF08668">
    <property type="entry name" value="HDOD"/>
    <property type="match status" value="1"/>
</dbReference>
<reference evidence="3 4" key="1">
    <citation type="submission" date="2022-01" db="EMBL/GenBank/DDBJ databases">
        <title>Whole genome-based taxonomy of the Shewanellaceae.</title>
        <authorList>
            <person name="Martin-Rodriguez A.J."/>
        </authorList>
    </citation>
    <scope>NUCLEOTIDE SEQUENCE [LARGE SCALE GENOMIC DNA]</scope>
    <source>
        <strain evidence="3 4">DSM 21332</strain>
    </source>
</reference>
<dbReference type="InterPro" id="IPR013976">
    <property type="entry name" value="HDOD"/>
</dbReference>
<dbReference type="SUPFAM" id="SSF109604">
    <property type="entry name" value="HD-domain/PDEase-like"/>
    <property type="match status" value="1"/>
</dbReference>
<name>A0ABT0NEK9_9GAMM</name>